<protein>
    <submittedName>
        <fullName evidence="1">Uncharacterized protein</fullName>
    </submittedName>
</protein>
<dbReference type="AlphaFoldDB" id="A0A3M0KWV3"/>
<keyword evidence="2" id="KW-1185">Reference proteome</keyword>
<organism evidence="1 2">
    <name type="scientific">Hirundo rustica rustica</name>
    <dbReference type="NCBI Taxonomy" id="333673"/>
    <lineage>
        <taxon>Eukaryota</taxon>
        <taxon>Metazoa</taxon>
        <taxon>Chordata</taxon>
        <taxon>Craniata</taxon>
        <taxon>Vertebrata</taxon>
        <taxon>Euteleostomi</taxon>
        <taxon>Archelosauria</taxon>
        <taxon>Archosauria</taxon>
        <taxon>Dinosauria</taxon>
        <taxon>Saurischia</taxon>
        <taxon>Theropoda</taxon>
        <taxon>Coelurosauria</taxon>
        <taxon>Aves</taxon>
        <taxon>Neognathae</taxon>
        <taxon>Neoaves</taxon>
        <taxon>Telluraves</taxon>
        <taxon>Australaves</taxon>
        <taxon>Passeriformes</taxon>
        <taxon>Sylvioidea</taxon>
        <taxon>Hirundinidae</taxon>
        <taxon>Hirundo</taxon>
    </lineage>
</organism>
<evidence type="ECO:0000313" key="1">
    <source>
        <dbReference type="EMBL" id="RMC15260.1"/>
    </source>
</evidence>
<evidence type="ECO:0000313" key="2">
    <source>
        <dbReference type="Proteomes" id="UP000269221"/>
    </source>
</evidence>
<name>A0A3M0KWV3_HIRRU</name>
<accession>A0A3M0KWV3</accession>
<sequence length="113" mass="12491">MSGQGEVLSLILSVSSLHRVGRQNKSLFLLKTKDDFQAQSISNAGLKKENKTEELGPISLLLIIFIITDRVNSMDYSSAVMMIQANERFICHYGYVAMLPTLRVGKVDSGAIQ</sequence>
<proteinExistence type="predicted"/>
<comment type="caution">
    <text evidence="1">The sequence shown here is derived from an EMBL/GenBank/DDBJ whole genome shotgun (WGS) entry which is preliminary data.</text>
</comment>
<gene>
    <name evidence="1" type="ORF">DUI87_07448</name>
</gene>
<reference evidence="1 2" key="1">
    <citation type="submission" date="2018-07" db="EMBL/GenBank/DDBJ databases">
        <title>A high quality draft genome assembly of the barn swallow (H. rustica rustica).</title>
        <authorList>
            <person name="Formenti G."/>
            <person name="Chiara M."/>
            <person name="Poveda L."/>
            <person name="Francoijs K.-J."/>
            <person name="Bonisoli-Alquati A."/>
            <person name="Canova L."/>
            <person name="Gianfranceschi L."/>
            <person name="Horner D.S."/>
            <person name="Saino N."/>
        </authorList>
    </citation>
    <scope>NUCLEOTIDE SEQUENCE [LARGE SCALE GENOMIC DNA]</scope>
    <source>
        <strain evidence="1">Chelidonia</strain>
        <tissue evidence="1">Blood</tissue>
    </source>
</reference>
<dbReference type="EMBL" id="QRBI01000104">
    <property type="protein sequence ID" value="RMC15260.1"/>
    <property type="molecule type" value="Genomic_DNA"/>
</dbReference>
<dbReference type="Proteomes" id="UP000269221">
    <property type="component" value="Unassembled WGS sequence"/>
</dbReference>